<dbReference type="InterPro" id="IPR001254">
    <property type="entry name" value="Trypsin_dom"/>
</dbReference>
<keyword evidence="3" id="KW-0645">Protease</keyword>
<dbReference type="Gene3D" id="2.40.10.10">
    <property type="entry name" value="Trypsin-like serine proteases"/>
    <property type="match status" value="1"/>
</dbReference>
<evidence type="ECO:0000256" key="4">
    <source>
        <dbReference type="SAM" id="SignalP"/>
    </source>
</evidence>
<evidence type="ECO:0000313" key="6">
    <source>
        <dbReference type="Proteomes" id="UP000095287"/>
    </source>
</evidence>
<proteinExistence type="inferred from homology"/>
<dbReference type="PANTHER" id="PTHR24256">
    <property type="entry name" value="TRYPTASE-RELATED"/>
    <property type="match status" value="1"/>
</dbReference>
<dbReference type="PRINTS" id="PR00722">
    <property type="entry name" value="CHYMOTRYPSIN"/>
</dbReference>
<dbReference type="CDD" id="cd00190">
    <property type="entry name" value="Tryp_SPc"/>
    <property type="match status" value="1"/>
</dbReference>
<feature type="domain" description="Peptidase S1" evidence="5">
    <location>
        <begin position="30"/>
        <end position="265"/>
    </location>
</feature>
<dbReference type="InterPro" id="IPR001314">
    <property type="entry name" value="Peptidase_S1A"/>
</dbReference>
<keyword evidence="6" id="KW-1185">Reference proteome</keyword>
<evidence type="ECO:0000256" key="3">
    <source>
        <dbReference type="RuleBase" id="RU363034"/>
    </source>
</evidence>
<dbReference type="PROSITE" id="PS50240">
    <property type="entry name" value="TRYPSIN_DOM"/>
    <property type="match status" value="1"/>
</dbReference>
<comment type="similarity">
    <text evidence="2">Belongs to the peptidase S1 family. CLIP subfamily.</text>
</comment>
<dbReference type="SMART" id="SM00020">
    <property type="entry name" value="Tryp_SPc"/>
    <property type="match status" value="1"/>
</dbReference>
<dbReference type="Proteomes" id="UP000095287">
    <property type="component" value="Unplaced"/>
</dbReference>
<dbReference type="GO" id="GO:0006508">
    <property type="term" value="P:proteolysis"/>
    <property type="evidence" value="ECO:0007669"/>
    <property type="project" value="UniProtKB-KW"/>
</dbReference>
<feature type="signal peptide" evidence="4">
    <location>
        <begin position="1"/>
        <end position="17"/>
    </location>
</feature>
<dbReference type="PROSITE" id="PS00134">
    <property type="entry name" value="TRYPSIN_HIS"/>
    <property type="match status" value="1"/>
</dbReference>
<keyword evidence="4" id="KW-0732">Signal</keyword>
<sequence length="271" mass="29648">MLAVTLLLFSWAVPTVAYFPSLHDPRIFKIFGGSAAHDEQFPFMASLLYSKKVGASSMCGGTLLSTRFVLTAAHCVVDFRTGKVMVDSTTLGGGQWSSVRRIVVHPRYSGSPDFYNDIAIIEIDPVQLNDQVKAIRIVKDDSELLRSQKATVIGFGTYKVTEGKEIVSSYLRHTNVRLFSASECRQKNGAYINESLLCAGDMGKGTGSGDSGGPLLVSTRDGLVQVGVTSHGSDDFYKMMNEQHKHPDVYVRVSKYCGWIAKTTKGEVNCE</sequence>
<keyword evidence="3" id="KW-0378">Hydrolase</keyword>
<accession>A0A1I7Y616</accession>
<feature type="chain" id="PRO_5009311851" evidence="4">
    <location>
        <begin position="18"/>
        <end position="271"/>
    </location>
</feature>
<name>A0A1I7Y616_9BILA</name>
<dbReference type="AlphaFoldDB" id="A0A1I7Y616"/>
<dbReference type="SUPFAM" id="SSF50494">
    <property type="entry name" value="Trypsin-like serine proteases"/>
    <property type="match status" value="1"/>
</dbReference>
<organism evidence="6 7">
    <name type="scientific">Steinernema glaseri</name>
    <dbReference type="NCBI Taxonomy" id="37863"/>
    <lineage>
        <taxon>Eukaryota</taxon>
        <taxon>Metazoa</taxon>
        <taxon>Ecdysozoa</taxon>
        <taxon>Nematoda</taxon>
        <taxon>Chromadorea</taxon>
        <taxon>Rhabditida</taxon>
        <taxon>Tylenchina</taxon>
        <taxon>Panagrolaimomorpha</taxon>
        <taxon>Strongyloidoidea</taxon>
        <taxon>Steinernematidae</taxon>
        <taxon>Steinernema</taxon>
    </lineage>
</organism>
<dbReference type="InterPro" id="IPR018114">
    <property type="entry name" value="TRYPSIN_HIS"/>
</dbReference>
<dbReference type="InterPro" id="IPR009003">
    <property type="entry name" value="Peptidase_S1_PA"/>
</dbReference>
<dbReference type="InterPro" id="IPR033116">
    <property type="entry name" value="TRYPSIN_SER"/>
</dbReference>
<protein>
    <submittedName>
        <fullName evidence="7">Peptidase S1 domain-containing protein</fullName>
    </submittedName>
</protein>
<dbReference type="GO" id="GO:0004252">
    <property type="term" value="F:serine-type endopeptidase activity"/>
    <property type="evidence" value="ECO:0007669"/>
    <property type="project" value="InterPro"/>
</dbReference>
<dbReference type="PROSITE" id="PS00135">
    <property type="entry name" value="TRYPSIN_SER"/>
    <property type="match status" value="1"/>
</dbReference>
<evidence type="ECO:0000256" key="1">
    <source>
        <dbReference type="ARBA" id="ARBA00023157"/>
    </source>
</evidence>
<evidence type="ECO:0000256" key="2">
    <source>
        <dbReference type="ARBA" id="ARBA00024195"/>
    </source>
</evidence>
<dbReference type="InterPro" id="IPR043504">
    <property type="entry name" value="Peptidase_S1_PA_chymotrypsin"/>
</dbReference>
<reference evidence="7" key="1">
    <citation type="submission" date="2016-11" db="UniProtKB">
        <authorList>
            <consortium name="WormBaseParasite"/>
        </authorList>
    </citation>
    <scope>IDENTIFICATION</scope>
</reference>
<evidence type="ECO:0000259" key="5">
    <source>
        <dbReference type="PROSITE" id="PS50240"/>
    </source>
</evidence>
<dbReference type="WBParaSite" id="L893_g13100.t1">
    <property type="protein sequence ID" value="L893_g13100.t1"/>
    <property type="gene ID" value="L893_g13100"/>
</dbReference>
<keyword evidence="3" id="KW-0720">Serine protease</keyword>
<dbReference type="InterPro" id="IPR051487">
    <property type="entry name" value="Ser/Thr_Proteases_Immune/Dev"/>
</dbReference>
<evidence type="ECO:0000313" key="7">
    <source>
        <dbReference type="WBParaSite" id="L893_g13100.t1"/>
    </source>
</evidence>
<dbReference type="Pfam" id="PF00089">
    <property type="entry name" value="Trypsin"/>
    <property type="match status" value="1"/>
</dbReference>
<keyword evidence="1" id="KW-1015">Disulfide bond</keyword>